<dbReference type="AlphaFoldDB" id="A0ABD2QRY8"/>
<keyword evidence="2" id="KW-1185">Reference proteome</keyword>
<name>A0ABD2QRY8_9PLAT</name>
<dbReference type="InterPro" id="IPR036397">
    <property type="entry name" value="RNaseH_sf"/>
</dbReference>
<protein>
    <recommendedName>
        <fullName evidence="3">Tc1-like transposase DDE domain-containing protein</fullName>
    </recommendedName>
</protein>
<gene>
    <name evidence="1" type="ORF">Ciccas_000109</name>
</gene>
<reference evidence="1 2" key="1">
    <citation type="submission" date="2024-11" db="EMBL/GenBank/DDBJ databases">
        <title>Adaptive evolution of stress response genes in parasites aligns with host niche diversity.</title>
        <authorList>
            <person name="Hahn C."/>
            <person name="Resl P."/>
        </authorList>
    </citation>
    <scope>NUCLEOTIDE SEQUENCE [LARGE SCALE GENOMIC DNA]</scope>
    <source>
        <strain evidence="1">EGGRZ-B1_66</strain>
        <tissue evidence="1">Body</tissue>
    </source>
</reference>
<accession>A0ABD2QRY8</accession>
<comment type="caution">
    <text evidence="1">The sequence shown here is derived from an EMBL/GenBank/DDBJ whole genome shotgun (WGS) entry which is preliminary data.</text>
</comment>
<evidence type="ECO:0008006" key="3">
    <source>
        <dbReference type="Google" id="ProtNLM"/>
    </source>
</evidence>
<dbReference type="Proteomes" id="UP001626550">
    <property type="component" value="Unassembled WGS sequence"/>
</dbReference>
<dbReference type="Gene3D" id="3.30.420.10">
    <property type="entry name" value="Ribonuclease H-like superfamily/Ribonuclease H"/>
    <property type="match status" value="1"/>
</dbReference>
<evidence type="ECO:0000313" key="2">
    <source>
        <dbReference type="Proteomes" id="UP001626550"/>
    </source>
</evidence>
<organism evidence="1 2">
    <name type="scientific">Cichlidogyrus casuarinus</name>
    <dbReference type="NCBI Taxonomy" id="1844966"/>
    <lineage>
        <taxon>Eukaryota</taxon>
        <taxon>Metazoa</taxon>
        <taxon>Spiralia</taxon>
        <taxon>Lophotrochozoa</taxon>
        <taxon>Platyhelminthes</taxon>
        <taxon>Monogenea</taxon>
        <taxon>Monopisthocotylea</taxon>
        <taxon>Dactylogyridea</taxon>
        <taxon>Ancyrocephalidae</taxon>
        <taxon>Cichlidogyrus</taxon>
    </lineage>
</organism>
<proteinExistence type="predicted"/>
<evidence type="ECO:0000313" key="1">
    <source>
        <dbReference type="EMBL" id="KAL3321231.1"/>
    </source>
</evidence>
<dbReference type="EMBL" id="JBJKFK010000005">
    <property type="protein sequence ID" value="KAL3321231.1"/>
    <property type="molecule type" value="Genomic_DNA"/>
</dbReference>
<sequence>MDNAPIHHKTDNFRGVRMEHEIRHFDAPYSPQLNPCERVFSVKKARVRSYLEQACRPETIEMKPGTEVSFNFELSFSFVALK</sequence>